<evidence type="ECO:0000256" key="1">
    <source>
        <dbReference type="SAM" id="MobiDB-lite"/>
    </source>
</evidence>
<dbReference type="OrthoDB" id="1304043at2759"/>
<name>A0A834SYH3_9FABA</name>
<dbReference type="AlphaFoldDB" id="A0A834SYH3"/>
<feature type="compositionally biased region" description="Polar residues" evidence="1">
    <location>
        <begin position="1"/>
        <end position="13"/>
    </location>
</feature>
<gene>
    <name evidence="2" type="ORF">G2W53_037960</name>
</gene>
<feature type="region of interest" description="Disordered" evidence="1">
    <location>
        <begin position="1"/>
        <end position="50"/>
    </location>
</feature>
<keyword evidence="3" id="KW-1185">Reference proteome</keyword>
<proteinExistence type="predicted"/>
<dbReference type="EMBL" id="JAAIUW010000012">
    <property type="protein sequence ID" value="KAF7805799.1"/>
    <property type="molecule type" value="Genomic_DNA"/>
</dbReference>
<reference evidence="2" key="1">
    <citation type="submission" date="2020-09" db="EMBL/GenBank/DDBJ databases">
        <title>Genome-Enabled Discovery of Anthraquinone Biosynthesis in Senna tora.</title>
        <authorList>
            <person name="Kang S.-H."/>
            <person name="Pandey R.P."/>
            <person name="Lee C.-M."/>
            <person name="Sim J.-S."/>
            <person name="Jeong J.-T."/>
            <person name="Choi B.-S."/>
            <person name="Jung M."/>
            <person name="Ginzburg D."/>
            <person name="Zhao K."/>
            <person name="Won S.Y."/>
            <person name="Oh T.-J."/>
            <person name="Yu Y."/>
            <person name="Kim N.-H."/>
            <person name="Lee O.R."/>
            <person name="Lee T.-H."/>
            <person name="Bashyal P."/>
            <person name="Kim T.-S."/>
            <person name="Lee W.-H."/>
            <person name="Kawkins C."/>
            <person name="Kim C.-K."/>
            <person name="Kim J.S."/>
            <person name="Ahn B.O."/>
            <person name="Rhee S.Y."/>
            <person name="Sohng J.K."/>
        </authorList>
    </citation>
    <scope>NUCLEOTIDE SEQUENCE</scope>
    <source>
        <tissue evidence="2">Leaf</tissue>
    </source>
</reference>
<organism evidence="2 3">
    <name type="scientific">Senna tora</name>
    <dbReference type="NCBI Taxonomy" id="362788"/>
    <lineage>
        <taxon>Eukaryota</taxon>
        <taxon>Viridiplantae</taxon>
        <taxon>Streptophyta</taxon>
        <taxon>Embryophyta</taxon>
        <taxon>Tracheophyta</taxon>
        <taxon>Spermatophyta</taxon>
        <taxon>Magnoliopsida</taxon>
        <taxon>eudicotyledons</taxon>
        <taxon>Gunneridae</taxon>
        <taxon>Pentapetalae</taxon>
        <taxon>rosids</taxon>
        <taxon>fabids</taxon>
        <taxon>Fabales</taxon>
        <taxon>Fabaceae</taxon>
        <taxon>Caesalpinioideae</taxon>
        <taxon>Cassia clade</taxon>
        <taxon>Senna</taxon>
    </lineage>
</organism>
<sequence length="106" mass="12132">MGNCLKSHNQISAQDHEEYNNIEQPSDAVADEPVKTSSSSFKLEQESMQKKKMVRIVRNEKDTSLEQLLCAIKLGIRSRISELPEDDGSIYTWRPTLETIPEDRSH</sequence>
<evidence type="ECO:0000313" key="3">
    <source>
        <dbReference type="Proteomes" id="UP000634136"/>
    </source>
</evidence>
<accession>A0A834SYH3</accession>
<protein>
    <submittedName>
        <fullName evidence="2">Uncharacterized protein</fullName>
    </submittedName>
</protein>
<dbReference type="Proteomes" id="UP000634136">
    <property type="component" value="Unassembled WGS sequence"/>
</dbReference>
<comment type="caution">
    <text evidence="2">The sequence shown here is derived from an EMBL/GenBank/DDBJ whole genome shotgun (WGS) entry which is preliminary data.</text>
</comment>
<evidence type="ECO:0000313" key="2">
    <source>
        <dbReference type="EMBL" id="KAF7805799.1"/>
    </source>
</evidence>